<evidence type="ECO:0000313" key="1">
    <source>
        <dbReference type="EMBL" id="RDE22626.1"/>
    </source>
</evidence>
<dbReference type="AlphaFoldDB" id="A0A369WPX9"/>
<dbReference type="InterPro" id="IPR009050">
    <property type="entry name" value="Globin-like_sf"/>
</dbReference>
<dbReference type="EMBL" id="QQOH01000002">
    <property type="protein sequence ID" value="RDE22626.1"/>
    <property type="molecule type" value="Genomic_DNA"/>
</dbReference>
<proteinExistence type="predicted"/>
<dbReference type="OrthoDB" id="980856at2"/>
<dbReference type="Gene3D" id="1.10.490.10">
    <property type="entry name" value="Globins"/>
    <property type="match status" value="1"/>
</dbReference>
<evidence type="ECO:0000313" key="2">
    <source>
        <dbReference type="Proteomes" id="UP000253769"/>
    </source>
</evidence>
<gene>
    <name evidence="1" type="ORF">DV711_08550</name>
</gene>
<dbReference type="SUPFAM" id="SSF46458">
    <property type="entry name" value="Globin-like"/>
    <property type="match status" value="1"/>
</dbReference>
<comment type="caution">
    <text evidence="1">The sequence shown here is derived from an EMBL/GenBank/DDBJ whole genome shotgun (WGS) entry which is preliminary data.</text>
</comment>
<dbReference type="RefSeq" id="WP_133297427.1">
    <property type="nucleotide sequence ID" value="NZ_QQOH01000002.1"/>
</dbReference>
<dbReference type="Proteomes" id="UP000253769">
    <property type="component" value="Unassembled WGS sequence"/>
</dbReference>
<name>A0A369WPX9_9GAMM</name>
<reference evidence="1 2" key="1">
    <citation type="submission" date="2018-07" db="EMBL/GenBank/DDBJ databases">
        <title>Motiliproteus coralliicola sp. nov., a bacterium isolated from Coral.</title>
        <authorList>
            <person name="Wang G."/>
        </authorList>
    </citation>
    <scope>NUCLEOTIDE SEQUENCE [LARGE SCALE GENOMIC DNA]</scope>
    <source>
        <strain evidence="1 2">C34</strain>
    </source>
</reference>
<accession>A0A369WPX9</accession>
<keyword evidence="2" id="KW-1185">Reference proteome</keyword>
<dbReference type="GO" id="GO:0019825">
    <property type="term" value="F:oxygen binding"/>
    <property type="evidence" value="ECO:0007669"/>
    <property type="project" value="InterPro"/>
</dbReference>
<dbReference type="GO" id="GO:0020037">
    <property type="term" value="F:heme binding"/>
    <property type="evidence" value="ECO:0007669"/>
    <property type="project" value="InterPro"/>
</dbReference>
<sequence>MNVVMNAGVKGVSNESADRVWRSYQRCLEDYHFLQEFYLRFIETSPEVAQKFANTDMDHQVLMLRASLDLMLGGDRSTSEPVALRQVAKLHSRHGVDVPPRLYDCWLESLLLTVARFDPGFDDELEQAWRAELQKGVAYMKAAY</sequence>
<dbReference type="InterPro" id="IPR012292">
    <property type="entry name" value="Globin/Proto"/>
</dbReference>
<protein>
    <submittedName>
        <fullName evidence="1">Globin</fullName>
    </submittedName>
</protein>
<organism evidence="1 2">
    <name type="scientific">Motiliproteus coralliicola</name>
    <dbReference type="NCBI Taxonomy" id="2283196"/>
    <lineage>
        <taxon>Bacteria</taxon>
        <taxon>Pseudomonadati</taxon>
        <taxon>Pseudomonadota</taxon>
        <taxon>Gammaproteobacteria</taxon>
        <taxon>Oceanospirillales</taxon>
        <taxon>Oceanospirillaceae</taxon>
        <taxon>Motiliproteus</taxon>
    </lineage>
</organism>